<dbReference type="EMBL" id="JBHRTK010000012">
    <property type="protein sequence ID" value="MFC3206912.1"/>
    <property type="molecule type" value="Genomic_DNA"/>
</dbReference>
<accession>A0ABV7KC82</accession>
<organism evidence="1 2">
    <name type="scientific">Aquamicrobium soli</name>
    <dbReference type="NCBI Taxonomy" id="1811518"/>
    <lineage>
        <taxon>Bacteria</taxon>
        <taxon>Pseudomonadati</taxon>
        <taxon>Pseudomonadota</taxon>
        <taxon>Alphaproteobacteria</taxon>
        <taxon>Hyphomicrobiales</taxon>
        <taxon>Phyllobacteriaceae</taxon>
        <taxon>Aquamicrobium</taxon>
    </lineage>
</organism>
<sequence>MAEREHALDYARAAIEAMREPTDAVLRAVKLKHGFNDASIYRPFIDAALDEQVTG</sequence>
<proteinExistence type="predicted"/>
<reference evidence="2" key="1">
    <citation type="journal article" date="2019" name="Int. J. Syst. Evol. Microbiol.">
        <title>The Global Catalogue of Microorganisms (GCM) 10K type strain sequencing project: providing services to taxonomists for standard genome sequencing and annotation.</title>
        <authorList>
            <consortium name="The Broad Institute Genomics Platform"/>
            <consortium name="The Broad Institute Genome Sequencing Center for Infectious Disease"/>
            <person name="Wu L."/>
            <person name="Ma J."/>
        </authorList>
    </citation>
    <scope>NUCLEOTIDE SEQUENCE [LARGE SCALE GENOMIC DNA]</scope>
    <source>
        <strain evidence="2">KCTC 52165</strain>
    </source>
</reference>
<evidence type="ECO:0000313" key="2">
    <source>
        <dbReference type="Proteomes" id="UP001595583"/>
    </source>
</evidence>
<dbReference type="Proteomes" id="UP001595583">
    <property type="component" value="Unassembled WGS sequence"/>
</dbReference>
<gene>
    <name evidence="1" type="ORF">ACFOHJ_11865</name>
</gene>
<dbReference type="RefSeq" id="WP_378220713.1">
    <property type="nucleotide sequence ID" value="NZ_JBHRTK010000012.1"/>
</dbReference>
<comment type="caution">
    <text evidence="1">The sequence shown here is derived from an EMBL/GenBank/DDBJ whole genome shotgun (WGS) entry which is preliminary data.</text>
</comment>
<keyword evidence="2" id="KW-1185">Reference proteome</keyword>
<name>A0ABV7KC82_9HYPH</name>
<protein>
    <submittedName>
        <fullName evidence="1">Uncharacterized protein</fullName>
    </submittedName>
</protein>
<evidence type="ECO:0000313" key="1">
    <source>
        <dbReference type="EMBL" id="MFC3206912.1"/>
    </source>
</evidence>